<keyword evidence="2" id="KW-0732">Signal</keyword>
<dbReference type="InterPro" id="IPR018247">
    <property type="entry name" value="EF_Hand_1_Ca_BS"/>
</dbReference>
<keyword evidence="5" id="KW-1185">Reference proteome</keyword>
<reference evidence="5" key="1">
    <citation type="journal article" date="2019" name="Int. J. Syst. Evol. Microbiol.">
        <title>The Global Catalogue of Microorganisms (GCM) 10K type strain sequencing project: providing services to taxonomists for standard genome sequencing and annotation.</title>
        <authorList>
            <consortium name="The Broad Institute Genomics Platform"/>
            <consortium name="The Broad Institute Genome Sequencing Center for Infectious Disease"/>
            <person name="Wu L."/>
            <person name="Ma J."/>
        </authorList>
    </citation>
    <scope>NUCLEOTIDE SEQUENCE [LARGE SCALE GENOMIC DNA]</scope>
    <source>
        <strain evidence="5">CCUG 51308</strain>
    </source>
</reference>
<dbReference type="EMBL" id="JBHTBR010000005">
    <property type="protein sequence ID" value="MFC7292194.1"/>
    <property type="molecule type" value="Genomic_DNA"/>
</dbReference>
<feature type="domain" description="EF-hand" evidence="3">
    <location>
        <begin position="131"/>
        <end position="166"/>
    </location>
</feature>
<dbReference type="PROSITE" id="PS51257">
    <property type="entry name" value="PROKAR_LIPOPROTEIN"/>
    <property type="match status" value="1"/>
</dbReference>
<evidence type="ECO:0000259" key="3">
    <source>
        <dbReference type="PROSITE" id="PS50222"/>
    </source>
</evidence>
<accession>A0ABW2IMK5</accession>
<evidence type="ECO:0000313" key="4">
    <source>
        <dbReference type="EMBL" id="MFC7292194.1"/>
    </source>
</evidence>
<dbReference type="PROSITE" id="PS50222">
    <property type="entry name" value="EF_HAND_2"/>
    <property type="match status" value="1"/>
</dbReference>
<comment type="caution">
    <text evidence="4">The sequence shown here is derived from an EMBL/GenBank/DDBJ whole genome shotgun (WGS) entry which is preliminary data.</text>
</comment>
<dbReference type="InterPro" id="IPR011992">
    <property type="entry name" value="EF-hand-dom_pair"/>
</dbReference>
<evidence type="ECO:0000256" key="2">
    <source>
        <dbReference type="SAM" id="SignalP"/>
    </source>
</evidence>
<sequence length="190" mass="20389">MFDFKSGTVAKLTLAASLLFAASCASHKPPERGGGRGGPPNQGNLSTMGYVAAPLNLLYASMDADQDGYTSIDELNRFIDTNWTIMGLEEDSHLRSFDYQSWATIYLGHAEAMPSFIGFDTDLSGSITQLEFETCLRRHFDLLDQDKNGSLNRSELLVKMPSMRGQSGGGGKQRSSGGKGEGGGGKGPPR</sequence>
<evidence type="ECO:0000256" key="1">
    <source>
        <dbReference type="SAM" id="MobiDB-lite"/>
    </source>
</evidence>
<evidence type="ECO:0000313" key="5">
    <source>
        <dbReference type="Proteomes" id="UP001596492"/>
    </source>
</evidence>
<feature type="region of interest" description="Disordered" evidence="1">
    <location>
        <begin position="158"/>
        <end position="190"/>
    </location>
</feature>
<dbReference type="RefSeq" id="WP_382167431.1">
    <property type="nucleotide sequence ID" value="NZ_JBHTBR010000005.1"/>
</dbReference>
<dbReference type="Pfam" id="PF13202">
    <property type="entry name" value="EF-hand_5"/>
    <property type="match status" value="2"/>
</dbReference>
<feature type="signal peptide" evidence="2">
    <location>
        <begin position="1"/>
        <end position="21"/>
    </location>
</feature>
<feature type="chain" id="PRO_5045811007" evidence="2">
    <location>
        <begin position="22"/>
        <end position="190"/>
    </location>
</feature>
<organism evidence="4 5">
    <name type="scientific">Hirschia litorea</name>
    <dbReference type="NCBI Taxonomy" id="1199156"/>
    <lineage>
        <taxon>Bacteria</taxon>
        <taxon>Pseudomonadati</taxon>
        <taxon>Pseudomonadota</taxon>
        <taxon>Alphaproteobacteria</taxon>
        <taxon>Hyphomonadales</taxon>
        <taxon>Hyphomonadaceae</taxon>
        <taxon>Hirschia</taxon>
    </lineage>
</organism>
<protein>
    <submittedName>
        <fullName evidence="4">Signal transduction protein</fullName>
    </submittedName>
</protein>
<dbReference type="SUPFAM" id="SSF47473">
    <property type="entry name" value="EF-hand"/>
    <property type="match status" value="1"/>
</dbReference>
<proteinExistence type="predicted"/>
<dbReference type="PROSITE" id="PS00018">
    <property type="entry name" value="EF_HAND_1"/>
    <property type="match status" value="1"/>
</dbReference>
<dbReference type="Proteomes" id="UP001596492">
    <property type="component" value="Unassembled WGS sequence"/>
</dbReference>
<feature type="compositionally biased region" description="Gly residues" evidence="1">
    <location>
        <begin position="166"/>
        <end position="190"/>
    </location>
</feature>
<dbReference type="InterPro" id="IPR002048">
    <property type="entry name" value="EF_hand_dom"/>
</dbReference>
<gene>
    <name evidence="4" type="ORF">ACFQS8_11245</name>
</gene>
<dbReference type="Gene3D" id="1.10.238.10">
    <property type="entry name" value="EF-hand"/>
    <property type="match status" value="1"/>
</dbReference>
<name>A0ABW2IMK5_9PROT</name>